<dbReference type="PANTHER" id="PTHR43721">
    <property type="entry name" value="ELONGATION FACTOR TU-RELATED"/>
    <property type="match status" value="1"/>
</dbReference>
<keyword evidence="5" id="KW-0342">GTP-binding</keyword>
<dbReference type="InterPro" id="IPR036390">
    <property type="entry name" value="WH_DNA-bd_sf"/>
</dbReference>
<proteinExistence type="predicted"/>
<evidence type="ECO:0000256" key="3">
    <source>
        <dbReference type="ARBA" id="ARBA00022741"/>
    </source>
</evidence>
<evidence type="ECO:0000313" key="8">
    <source>
        <dbReference type="Proteomes" id="UP001163255"/>
    </source>
</evidence>
<keyword evidence="3" id="KW-0547">Nucleotide-binding</keyword>
<dbReference type="InterPro" id="IPR050055">
    <property type="entry name" value="EF-Tu_GTPase"/>
</dbReference>
<organism evidence="7 8">
    <name type="scientific">Endozoicomonas euniceicola</name>
    <dbReference type="NCBI Taxonomy" id="1234143"/>
    <lineage>
        <taxon>Bacteria</taxon>
        <taxon>Pseudomonadati</taxon>
        <taxon>Pseudomonadota</taxon>
        <taxon>Gammaproteobacteria</taxon>
        <taxon>Oceanospirillales</taxon>
        <taxon>Endozoicomonadaceae</taxon>
        <taxon>Endozoicomonas</taxon>
    </lineage>
</organism>
<dbReference type="InterPro" id="IPR004535">
    <property type="entry name" value="Transl_elong_SelB"/>
</dbReference>
<evidence type="ECO:0000256" key="4">
    <source>
        <dbReference type="ARBA" id="ARBA00022917"/>
    </source>
</evidence>
<dbReference type="RefSeq" id="WP_262600133.1">
    <property type="nucleotide sequence ID" value="NZ_CP103300.1"/>
</dbReference>
<protein>
    <submittedName>
        <fullName evidence="7">Selenocysteine-specific translation elongation factor</fullName>
    </submittedName>
</protein>
<reference evidence="7" key="1">
    <citation type="submission" date="2022-10" db="EMBL/GenBank/DDBJ databases">
        <title>Completed Genome Sequence of two octocoral isolated bacterium, Endozoicomonas euniceicola EF212T and Endozoicomonas gorgoniicola PS125T.</title>
        <authorList>
            <person name="Chiou Y.-J."/>
            <person name="Chen Y.-H."/>
        </authorList>
    </citation>
    <scope>NUCLEOTIDE SEQUENCE</scope>
    <source>
        <strain evidence="7">EF212</strain>
    </source>
</reference>
<dbReference type="SUPFAM" id="SSF46785">
    <property type="entry name" value="Winged helix' DNA-binding domain"/>
    <property type="match status" value="1"/>
</dbReference>
<dbReference type="Proteomes" id="UP001163255">
    <property type="component" value="Chromosome"/>
</dbReference>
<dbReference type="InterPro" id="IPR027417">
    <property type="entry name" value="P-loop_NTPase"/>
</dbReference>
<dbReference type="Gene3D" id="1.10.10.10">
    <property type="entry name" value="Winged helix-like DNA-binding domain superfamily/Winged helix DNA-binding domain"/>
    <property type="match status" value="1"/>
</dbReference>
<name>A0ABY6GZT0_9GAMM</name>
<feature type="domain" description="Tr-type G" evidence="6">
    <location>
        <begin position="9"/>
        <end position="180"/>
    </location>
</feature>
<evidence type="ECO:0000256" key="2">
    <source>
        <dbReference type="ARBA" id="ARBA00022490"/>
    </source>
</evidence>
<dbReference type="SUPFAM" id="SSF52540">
    <property type="entry name" value="P-loop containing nucleoside triphosphate hydrolases"/>
    <property type="match status" value="1"/>
</dbReference>
<dbReference type="NCBIfam" id="TIGR00231">
    <property type="entry name" value="small_GTP"/>
    <property type="match status" value="1"/>
</dbReference>
<dbReference type="InterPro" id="IPR005225">
    <property type="entry name" value="Small_GTP-bd"/>
</dbReference>
<dbReference type="PANTHER" id="PTHR43721:SF22">
    <property type="entry name" value="ELONGATION FACTOR TU, MITOCHONDRIAL"/>
    <property type="match status" value="1"/>
</dbReference>
<keyword evidence="4" id="KW-0648">Protein biosynthesis</keyword>
<keyword evidence="8" id="KW-1185">Reference proteome</keyword>
<evidence type="ECO:0000313" key="7">
    <source>
        <dbReference type="EMBL" id="UYM17521.1"/>
    </source>
</evidence>
<dbReference type="EMBL" id="CP103300">
    <property type="protein sequence ID" value="UYM17521.1"/>
    <property type="molecule type" value="Genomic_DNA"/>
</dbReference>
<keyword evidence="2" id="KW-0963">Cytoplasm</keyword>
<accession>A0ABY6GZT0</accession>
<dbReference type="CDD" id="cd04171">
    <property type="entry name" value="SelB"/>
    <property type="match status" value="1"/>
</dbReference>
<dbReference type="Gene3D" id="2.40.30.10">
    <property type="entry name" value="Translation factors"/>
    <property type="match status" value="1"/>
</dbReference>
<keyword evidence="7" id="KW-0251">Elongation factor</keyword>
<dbReference type="Pfam" id="PF09107">
    <property type="entry name" value="WHD_3rd_SelB"/>
    <property type="match status" value="1"/>
</dbReference>
<gene>
    <name evidence="7" type="primary">selB</name>
    <name evidence="7" type="ORF">NX720_06285</name>
</gene>
<dbReference type="NCBIfam" id="TIGR00475">
    <property type="entry name" value="selB"/>
    <property type="match status" value="1"/>
</dbReference>
<sequence length="611" mass="67884">MNNPVKDATLRAIIGTAGHVDHGKTALIKSLTGMNTARSHEEARGMTLDLGFAHFNDDDGNTIGVIDVPGHERFIRNMVAGVWSLDLVLLVVAADEGWMPMTTEHLSVAKAMGVRNVILCINKCDTVDADTLSLVEEDALEHCMDILGDIPESICVSALNGDNVDALRRLVARQLLNAPERVTAQHSHVYIDRVFTVNGIGTVVTGSLAGDSLKIGDRMKLYPSGKEVQVRTLQSYHQNLQEAHPVSRVAVGLKGVSRKELERGHCLVSLESACTLTDQLFVRMDMPEEDINKNRKNREVEVAVGTWHGLGQLVNIRGTRLGRLKLTTPAPCFWGQSLAMIRHGGSELVYSGQIVWTDDIDVHRRKPLQKLLDNLPEQLEPLDQVRLRLNLHGYAPATGLSESDLGDDYRWQGEWILSHSFIADTLTKIMALFEQGGESAAMTLGEISSRLKVEAAVLDLLLQQLKQEEKLFMKRDAWMQGTGASEDDLGADARALLKMIDESGKNGFEATKVKVPGAQKLLRNLVRQGFVTPFEGKIYYTTDLYNQLVQEILKGLQVEERFALAHVKERTGLSRKYMIPLLSRMELDGWVRRDDNERIVLKLPEADRIAA</sequence>
<dbReference type="PROSITE" id="PS51722">
    <property type="entry name" value="G_TR_2"/>
    <property type="match status" value="1"/>
</dbReference>
<dbReference type="InterPro" id="IPR000795">
    <property type="entry name" value="T_Tr_GTP-bd_dom"/>
</dbReference>
<evidence type="ECO:0000259" key="6">
    <source>
        <dbReference type="PROSITE" id="PS51722"/>
    </source>
</evidence>
<dbReference type="Gene3D" id="3.40.50.300">
    <property type="entry name" value="P-loop containing nucleotide triphosphate hydrolases"/>
    <property type="match status" value="1"/>
</dbReference>
<evidence type="ECO:0000256" key="5">
    <source>
        <dbReference type="ARBA" id="ARBA00023134"/>
    </source>
</evidence>
<evidence type="ECO:0000256" key="1">
    <source>
        <dbReference type="ARBA" id="ARBA00004496"/>
    </source>
</evidence>
<dbReference type="InterPro" id="IPR009000">
    <property type="entry name" value="Transl_B-barrel_sf"/>
</dbReference>
<dbReference type="InterPro" id="IPR036388">
    <property type="entry name" value="WH-like_DNA-bd_sf"/>
</dbReference>
<dbReference type="GO" id="GO:0003746">
    <property type="term" value="F:translation elongation factor activity"/>
    <property type="evidence" value="ECO:0007669"/>
    <property type="project" value="UniProtKB-KW"/>
</dbReference>
<dbReference type="CDD" id="cd03696">
    <property type="entry name" value="SelB_II"/>
    <property type="match status" value="1"/>
</dbReference>
<dbReference type="SUPFAM" id="SSF50447">
    <property type="entry name" value="Translation proteins"/>
    <property type="match status" value="1"/>
</dbReference>
<dbReference type="InterPro" id="IPR015191">
    <property type="entry name" value="SelB_WHD4"/>
</dbReference>
<dbReference type="Pfam" id="PF00009">
    <property type="entry name" value="GTP_EFTU"/>
    <property type="match status" value="1"/>
</dbReference>
<comment type="subcellular location">
    <subcellularLocation>
        <location evidence="1">Cytoplasm</location>
    </subcellularLocation>
</comment>